<evidence type="ECO:0000313" key="2">
    <source>
        <dbReference type="Proteomes" id="UP000183920"/>
    </source>
</evidence>
<sequence length="109" mass="12841">MDIFKWKVKPDMIKVSEPRVKSVKLGEGYEQRRPDGLNSNTIKYHVTFLSTHAGSQEIDRFLAKHQGVKAFLWQPPYQADYIKVICRKWSEQIKLMRSEIEAEFEQVVN</sequence>
<protein>
    <submittedName>
        <fullName evidence="1">Phage minor tail protein</fullName>
    </submittedName>
</protein>
<dbReference type="Proteomes" id="UP000183920">
    <property type="component" value="Unassembled WGS sequence"/>
</dbReference>
<name>A0A0G4Q0C0_9GAMM</name>
<gene>
    <name evidence="1" type="ORF">BN1804_00252</name>
</gene>
<dbReference type="EMBL" id="CVRY01000001">
    <property type="protein sequence ID" value="CRL59079.1"/>
    <property type="molecule type" value="Genomic_DNA"/>
</dbReference>
<dbReference type="Pfam" id="PF05939">
    <property type="entry name" value="Phage_min_tail"/>
    <property type="match status" value="1"/>
</dbReference>
<evidence type="ECO:0000313" key="1">
    <source>
        <dbReference type="EMBL" id="CRL59079.1"/>
    </source>
</evidence>
<dbReference type="AlphaFoldDB" id="A0A0G4Q0C0"/>
<dbReference type="InterPro" id="IPR010265">
    <property type="entry name" value="Phage_lambda_TipM"/>
</dbReference>
<proteinExistence type="predicted"/>
<organism evidence="1 2">
    <name type="scientific">Proteus penneri</name>
    <dbReference type="NCBI Taxonomy" id="102862"/>
    <lineage>
        <taxon>Bacteria</taxon>
        <taxon>Pseudomonadati</taxon>
        <taxon>Pseudomonadota</taxon>
        <taxon>Gammaproteobacteria</taxon>
        <taxon>Enterobacterales</taxon>
        <taxon>Morganellaceae</taxon>
        <taxon>Proteus</taxon>
    </lineage>
</organism>
<reference evidence="2" key="1">
    <citation type="submission" date="2015-06" db="EMBL/GenBank/DDBJ databases">
        <authorList>
            <person name="Urmite Genomes"/>
        </authorList>
    </citation>
    <scope>NUCLEOTIDE SEQUENCE [LARGE SCALE GENOMIC DNA]</scope>
    <source>
        <strain evidence="2">CSUR P1867</strain>
    </source>
</reference>
<accession>A0A0G4Q0C0</accession>
<dbReference type="RefSeq" id="WP_072062677.1">
    <property type="nucleotide sequence ID" value="NZ_CVRY01000001.1"/>
</dbReference>